<accession>A0ABT2W0J8</accession>
<dbReference type="PROSITE" id="PS50994">
    <property type="entry name" value="INTEGRASE"/>
    <property type="match status" value="1"/>
</dbReference>
<dbReference type="InterPro" id="IPR036397">
    <property type="entry name" value="RNaseH_sf"/>
</dbReference>
<reference evidence="3" key="1">
    <citation type="submission" date="2023-07" db="EMBL/GenBank/DDBJ databases">
        <title>Chryseobacterium sp. strain PBS4-4 Genome sequencing and assembly.</title>
        <authorList>
            <person name="Jung Y."/>
        </authorList>
    </citation>
    <scope>NUCLEOTIDE SEQUENCE [LARGE SCALE GENOMIC DNA]</scope>
    <source>
        <strain evidence="3">PBS4-4</strain>
    </source>
</reference>
<gene>
    <name evidence="2" type="ORF">NZ698_01030</name>
</gene>
<dbReference type="Pfam" id="PF13333">
    <property type="entry name" value="rve_2"/>
    <property type="match status" value="1"/>
</dbReference>
<proteinExistence type="predicted"/>
<dbReference type="InterPro" id="IPR001584">
    <property type="entry name" value="Integrase_cat-core"/>
</dbReference>
<protein>
    <submittedName>
        <fullName evidence="2">IS3 family transposase</fullName>
    </submittedName>
</protein>
<evidence type="ECO:0000313" key="2">
    <source>
        <dbReference type="EMBL" id="MCU7615766.1"/>
    </source>
</evidence>
<dbReference type="InterPro" id="IPR048020">
    <property type="entry name" value="Transpos_IS3"/>
</dbReference>
<dbReference type="InterPro" id="IPR012337">
    <property type="entry name" value="RNaseH-like_sf"/>
</dbReference>
<evidence type="ECO:0000259" key="1">
    <source>
        <dbReference type="PROSITE" id="PS50994"/>
    </source>
</evidence>
<dbReference type="InterPro" id="IPR025948">
    <property type="entry name" value="HTH-like_dom"/>
</dbReference>
<dbReference type="Pfam" id="PF13276">
    <property type="entry name" value="HTH_21"/>
    <property type="match status" value="1"/>
</dbReference>
<organism evidence="2 3">
    <name type="scientific">Chryseobacterium edaphi</name>
    <dbReference type="NCBI Taxonomy" id="2976532"/>
    <lineage>
        <taxon>Bacteria</taxon>
        <taxon>Pseudomonadati</taxon>
        <taxon>Bacteroidota</taxon>
        <taxon>Flavobacteriia</taxon>
        <taxon>Flavobacteriales</taxon>
        <taxon>Weeksellaceae</taxon>
        <taxon>Chryseobacterium group</taxon>
        <taxon>Chryseobacterium</taxon>
    </lineage>
</organism>
<comment type="caution">
    <text evidence="2">The sequence shown here is derived from an EMBL/GenBank/DDBJ whole genome shotgun (WGS) entry which is preliminary data.</text>
</comment>
<keyword evidence="3" id="KW-1185">Reference proteome</keyword>
<dbReference type="InterPro" id="IPR050900">
    <property type="entry name" value="Transposase_IS3/IS150/IS904"/>
</dbReference>
<dbReference type="EMBL" id="JAOTEM010000001">
    <property type="protein sequence ID" value="MCU7615766.1"/>
    <property type="molecule type" value="Genomic_DNA"/>
</dbReference>
<dbReference type="Pfam" id="PF00665">
    <property type="entry name" value="rve"/>
    <property type="match status" value="1"/>
</dbReference>
<dbReference type="SUPFAM" id="SSF53098">
    <property type="entry name" value="Ribonuclease H-like"/>
    <property type="match status" value="1"/>
</dbReference>
<dbReference type="Proteomes" id="UP001208649">
    <property type="component" value="Unassembled WGS sequence"/>
</dbReference>
<sequence>MGELRQEFDLAVLLDCTSMARSSFYYHQKMLRKNDKYAEIKTMIKQIYHRHKGCFGYRRITLAMKEKGIIINHKTVMRLMKVLGLKSIIRIKEYRSYRGDLGKTAPNILERNFKTNQPNKKWATDVTEFNVSGNKLYLSPIIDLFNGEIISYELAERPAFAQVVNMLKKSFRKIKNTENIILHSDQGWQYQMKAYKHLLKQKGIIQSMSRKGNCLDNAIIENFFGTLKSEMFYTKKFKTIEDLKKEIKEYINYYNNDRIRLNLKGKSPVQYRTLSYQNII</sequence>
<dbReference type="PANTHER" id="PTHR46889:SF4">
    <property type="entry name" value="TRANSPOSASE INSO FOR INSERTION SEQUENCE ELEMENT IS911B-RELATED"/>
    <property type="match status" value="1"/>
</dbReference>
<feature type="domain" description="Integrase catalytic" evidence="1">
    <location>
        <begin position="114"/>
        <end position="276"/>
    </location>
</feature>
<name>A0ABT2W0J8_9FLAO</name>
<dbReference type="NCBIfam" id="NF033516">
    <property type="entry name" value="transpos_IS3"/>
    <property type="match status" value="1"/>
</dbReference>
<dbReference type="PANTHER" id="PTHR46889">
    <property type="entry name" value="TRANSPOSASE INSF FOR INSERTION SEQUENCE IS3B-RELATED"/>
    <property type="match status" value="1"/>
</dbReference>
<evidence type="ECO:0000313" key="3">
    <source>
        <dbReference type="Proteomes" id="UP001208649"/>
    </source>
</evidence>
<dbReference type="Gene3D" id="3.30.420.10">
    <property type="entry name" value="Ribonuclease H-like superfamily/Ribonuclease H"/>
    <property type="match status" value="1"/>
</dbReference>